<protein>
    <recommendedName>
        <fullName evidence="6">Asparagine synthetase domain-containing protein</fullName>
    </recommendedName>
</protein>
<dbReference type="InterPro" id="IPR014729">
    <property type="entry name" value="Rossmann-like_a/b/a_fold"/>
</dbReference>
<evidence type="ECO:0000313" key="4">
    <source>
        <dbReference type="EMBL" id="VDD81905.1"/>
    </source>
</evidence>
<reference evidence="4 5" key="1">
    <citation type="submission" date="2018-10" db="EMBL/GenBank/DDBJ databases">
        <authorList>
            <consortium name="Pathogen Informatics"/>
        </authorList>
    </citation>
    <scope>NUCLEOTIDE SEQUENCE [LARGE SCALE GENOMIC DNA]</scope>
</reference>
<keyword evidence="3" id="KW-0315">Glutamine amidotransferase</keyword>
<dbReference type="GO" id="GO:0006529">
    <property type="term" value="P:asparagine biosynthetic process"/>
    <property type="evidence" value="ECO:0007669"/>
    <property type="project" value="UniProtKB-KW"/>
</dbReference>
<evidence type="ECO:0000256" key="3">
    <source>
        <dbReference type="ARBA" id="ARBA00022962"/>
    </source>
</evidence>
<dbReference type="EMBL" id="UXSR01005424">
    <property type="protein sequence ID" value="VDD81905.1"/>
    <property type="molecule type" value="Genomic_DNA"/>
</dbReference>
<organism evidence="4 5">
    <name type="scientific">Mesocestoides corti</name>
    <name type="common">Flatworm</name>
    <dbReference type="NCBI Taxonomy" id="53468"/>
    <lineage>
        <taxon>Eukaryota</taxon>
        <taxon>Metazoa</taxon>
        <taxon>Spiralia</taxon>
        <taxon>Lophotrochozoa</taxon>
        <taxon>Platyhelminthes</taxon>
        <taxon>Cestoda</taxon>
        <taxon>Eucestoda</taxon>
        <taxon>Cyclophyllidea</taxon>
        <taxon>Mesocestoididae</taxon>
        <taxon>Mesocestoides</taxon>
    </lineage>
</organism>
<keyword evidence="5" id="KW-1185">Reference proteome</keyword>
<evidence type="ECO:0008006" key="6">
    <source>
        <dbReference type="Google" id="ProtNLM"/>
    </source>
</evidence>
<keyword evidence="2" id="KW-0061">Asparagine biosynthesis</keyword>
<dbReference type="PANTHER" id="PTHR45937:SF1">
    <property type="entry name" value="ASPARAGINE SYNTHETASE DOMAIN-CONTAINING PROTEIN 1"/>
    <property type="match status" value="1"/>
</dbReference>
<gene>
    <name evidence="4" type="ORF">MCOS_LOCUS7908</name>
</gene>
<keyword evidence="1" id="KW-0028">Amino-acid biosynthesis</keyword>
<evidence type="ECO:0000313" key="5">
    <source>
        <dbReference type="Proteomes" id="UP000267029"/>
    </source>
</evidence>
<evidence type="ECO:0000256" key="1">
    <source>
        <dbReference type="ARBA" id="ARBA00022605"/>
    </source>
</evidence>
<dbReference type="PANTHER" id="PTHR45937">
    <property type="entry name" value="ASPARAGINE SYNTHETASE DOMAIN-CONTAINING PROTEIN 1"/>
    <property type="match status" value="1"/>
</dbReference>
<dbReference type="AlphaFoldDB" id="A0A3P6HSD2"/>
<dbReference type="Proteomes" id="UP000267029">
    <property type="component" value="Unassembled WGS sequence"/>
</dbReference>
<dbReference type="OrthoDB" id="10252281at2759"/>
<dbReference type="InterPro" id="IPR051857">
    <property type="entry name" value="Asn_synthetase_domain"/>
</dbReference>
<dbReference type="Gene3D" id="3.40.50.620">
    <property type="entry name" value="HUPs"/>
    <property type="match status" value="1"/>
</dbReference>
<accession>A0A3P6HSD2</accession>
<sequence length="93" mass="9915">MLRPQPTSDGRNGERPSAQVFASVNTGSLEDCADFSLPRGVGEKRILRLAAESLGLPIAAGLPKRAMQFGSRVAKSENLQKVHGADRNLVDGE</sequence>
<evidence type="ECO:0000256" key="2">
    <source>
        <dbReference type="ARBA" id="ARBA00022888"/>
    </source>
</evidence>
<proteinExistence type="predicted"/>
<name>A0A3P6HSD2_MESCO</name>
<dbReference type="STRING" id="53468.A0A3P6HSD2"/>